<dbReference type="EMBL" id="FQUC01000002">
    <property type="protein sequence ID" value="SHE82787.1"/>
    <property type="molecule type" value="Genomic_DNA"/>
</dbReference>
<organism evidence="2 3">
    <name type="scientific">Dysgonomonas macrotermitis</name>
    <dbReference type="NCBI Taxonomy" id="1346286"/>
    <lineage>
        <taxon>Bacteria</taxon>
        <taxon>Pseudomonadati</taxon>
        <taxon>Bacteroidota</taxon>
        <taxon>Bacteroidia</taxon>
        <taxon>Bacteroidales</taxon>
        <taxon>Dysgonomonadaceae</taxon>
        <taxon>Dysgonomonas</taxon>
    </lineage>
</organism>
<keyword evidence="1" id="KW-0732">Signal</keyword>
<evidence type="ECO:0008006" key="4">
    <source>
        <dbReference type="Google" id="ProtNLM"/>
    </source>
</evidence>
<dbReference type="AlphaFoldDB" id="A0A1M4WNN4"/>
<protein>
    <recommendedName>
        <fullName evidence="4">HmuY protein</fullName>
    </recommendedName>
</protein>
<evidence type="ECO:0000256" key="1">
    <source>
        <dbReference type="SAM" id="SignalP"/>
    </source>
</evidence>
<dbReference type="Proteomes" id="UP000184480">
    <property type="component" value="Unassembled WGS sequence"/>
</dbReference>
<gene>
    <name evidence="2" type="ORF">SAMN05444362_102272</name>
</gene>
<reference evidence="3" key="1">
    <citation type="submission" date="2016-11" db="EMBL/GenBank/DDBJ databases">
        <authorList>
            <person name="Varghese N."/>
            <person name="Submissions S."/>
        </authorList>
    </citation>
    <scope>NUCLEOTIDE SEQUENCE [LARGE SCALE GENOMIC DNA]</scope>
    <source>
        <strain evidence="3">DSM 27370</strain>
    </source>
</reference>
<dbReference type="STRING" id="1346286.SAMN05444362_102272"/>
<feature type="chain" id="PRO_5009908134" description="HmuY protein" evidence="1">
    <location>
        <begin position="23"/>
        <end position="198"/>
    </location>
</feature>
<proteinExistence type="predicted"/>
<sequence length="198" mass="21608">MMTMKKYFFTLLCLSVIGTLQAQVGINTTTPHSSAALDITSPGNNQGVLLPRMTTAQKLAIATPAKGLLVYDTDRKCISQNTGSESAPLWVCLMDLDTHVRSFYMPSIAIDASTLATSKSLDLYDEYKKQFGSPTASSAGAPVSIPYFPAATDLYYYITYYDNTVLKVNSISVSGVVNYDVILEADYNSFMNVVFVVK</sequence>
<accession>A0A1M4WNN4</accession>
<name>A0A1M4WNN4_9BACT</name>
<evidence type="ECO:0000313" key="2">
    <source>
        <dbReference type="EMBL" id="SHE82787.1"/>
    </source>
</evidence>
<keyword evidence="3" id="KW-1185">Reference proteome</keyword>
<evidence type="ECO:0000313" key="3">
    <source>
        <dbReference type="Proteomes" id="UP000184480"/>
    </source>
</evidence>
<feature type="signal peptide" evidence="1">
    <location>
        <begin position="1"/>
        <end position="22"/>
    </location>
</feature>